<keyword evidence="2" id="KW-1185">Reference proteome</keyword>
<dbReference type="Proteomes" id="UP000789920">
    <property type="component" value="Unassembled WGS sequence"/>
</dbReference>
<accession>A0ACA9RMC2</accession>
<dbReference type="EMBL" id="CAJVQC010058751">
    <property type="protein sequence ID" value="CAG8799022.1"/>
    <property type="molecule type" value="Genomic_DNA"/>
</dbReference>
<name>A0ACA9RMC2_9GLOM</name>
<comment type="caution">
    <text evidence="1">The sequence shown here is derived from an EMBL/GenBank/DDBJ whole genome shotgun (WGS) entry which is preliminary data.</text>
</comment>
<gene>
    <name evidence="1" type="ORF">RPERSI_LOCUS20630</name>
</gene>
<reference evidence="1" key="1">
    <citation type="submission" date="2021-06" db="EMBL/GenBank/DDBJ databases">
        <authorList>
            <person name="Kallberg Y."/>
            <person name="Tangrot J."/>
            <person name="Rosling A."/>
        </authorList>
    </citation>
    <scope>NUCLEOTIDE SEQUENCE</scope>
    <source>
        <strain evidence="1">MA461A</strain>
    </source>
</reference>
<evidence type="ECO:0000313" key="1">
    <source>
        <dbReference type="EMBL" id="CAG8799022.1"/>
    </source>
</evidence>
<sequence length="53" mass="6231">KVFTKTIKNCWLHTKIIFSHDDDETPISFSTFVDNNKDINEYLPIDSNNTKEL</sequence>
<feature type="non-terminal residue" evidence="1">
    <location>
        <position position="1"/>
    </location>
</feature>
<evidence type="ECO:0000313" key="2">
    <source>
        <dbReference type="Proteomes" id="UP000789920"/>
    </source>
</evidence>
<organism evidence="1 2">
    <name type="scientific">Racocetra persica</name>
    <dbReference type="NCBI Taxonomy" id="160502"/>
    <lineage>
        <taxon>Eukaryota</taxon>
        <taxon>Fungi</taxon>
        <taxon>Fungi incertae sedis</taxon>
        <taxon>Mucoromycota</taxon>
        <taxon>Glomeromycotina</taxon>
        <taxon>Glomeromycetes</taxon>
        <taxon>Diversisporales</taxon>
        <taxon>Gigasporaceae</taxon>
        <taxon>Racocetra</taxon>
    </lineage>
</organism>
<protein>
    <submittedName>
        <fullName evidence="1">34785_t:CDS:1</fullName>
    </submittedName>
</protein>
<proteinExistence type="predicted"/>